<keyword evidence="3 5" id="KW-0808">Transferase</keyword>
<comment type="caution">
    <text evidence="5">The sequence shown here is derived from an EMBL/GenBank/DDBJ whole genome shotgun (WGS) entry which is preliminary data.</text>
</comment>
<sequence length="333" mass="38253">MELSVVTAVYNGKAHLEEAIHSVLNQTFHDFEYIIVNDGSNDQTKEILDGVNDPRVKVIHLEKNKGAANALNTGIHEANGEWIALQDADDVSMKQRLQRQLTYIKSHPEFAAVGSLIQCIPGDEMVDPNFLEMESYFFNAKDPGQFRNEQFYSTPICHGTGLFSKRAFQNVGGYDPAFKIAYDYDLWSRMFGEGEIGRIPEVLYQYRVRTHSLAHTNRIETTCEILLSTFKSIAKVKFDHLNRIPKLLLLGSQKEIAFYKEKISPRNHYLQMLFLEQKLSDMKKAYSLYRFNKIDGIVLASNPQIDRIFRFFVGKGLSFGNQIFKVWIPDDFS</sequence>
<feature type="domain" description="Glycosyltransferase 2-like" evidence="4">
    <location>
        <begin position="4"/>
        <end position="168"/>
    </location>
</feature>
<dbReference type="STRING" id="1395513.P343_09470"/>
<evidence type="ECO:0000259" key="4">
    <source>
        <dbReference type="Pfam" id="PF00535"/>
    </source>
</evidence>
<accession>V6IX68</accession>
<dbReference type="PANTHER" id="PTHR43685:SF5">
    <property type="entry name" value="GLYCOSYLTRANSFERASE EPSE-RELATED"/>
    <property type="match status" value="1"/>
</dbReference>
<evidence type="ECO:0000256" key="1">
    <source>
        <dbReference type="ARBA" id="ARBA00006739"/>
    </source>
</evidence>
<gene>
    <name evidence="5" type="ORF">P343_09470</name>
</gene>
<dbReference type="InterPro" id="IPR050834">
    <property type="entry name" value="Glycosyltransf_2"/>
</dbReference>
<dbReference type="Pfam" id="PF00535">
    <property type="entry name" value="Glycos_transf_2"/>
    <property type="match status" value="1"/>
</dbReference>
<keyword evidence="2" id="KW-0328">Glycosyltransferase</keyword>
<evidence type="ECO:0000256" key="3">
    <source>
        <dbReference type="ARBA" id="ARBA00022679"/>
    </source>
</evidence>
<evidence type="ECO:0000313" key="6">
    <source>
        <dbReference type="Proteomes" id="UP000018296"/>
    </source>
</evidence>
<name>V6IX68_9BACL</name>
<protein>
    <submittedName>
        <fullName evidence="5">Glycosyl transferase family 2</fullName>
    </submittedName>
</protein>
<dbReference type="RefSeq" id="WP_023510152.1">
    <property type="nucleotide sequence ID" value="NZ_AWTC01000008.1"/>
</dbReference>
<organism evidence="5 6">
    <name type="scientific">Sporolactobacillus laevolacticus DSM 442</name>
    <dbReference type="NCBI Taxonomy" id="1395513"/>
    <lineage>
        <taxon>Bacteria</taxon>
        <taxon>Bacillati</taxon>
        <taxon>Bacillota</taxon>
        <taxon>Bacilli</taxon>
        <taxon>Bacillales</taxon>
        <taxon>Sporolactobacillaceae</taxon>
        <taxon>Sporolactobacillus</taxon>
    </lineage>
</organism>
<dbReference type="AlphaFoldDB" id="V6IX68"/>
<dbReference type="Gene3D" id="3.90.550.10">
    <property type="entry name" value="Spore Coat Polysaccharide Biosynthesis Protein SpsA, Chain A"/>
    <property type="match status" value="1"/>
</dbReference>
<dbReference type="InterPro" id="IPR029044">
    <property type="entry name" value="Nucleotide-diphossugar_trans"/>
</dbReference>
<evidence type="ECO:0000256" key="2">
    <source>
        <dbReference type="ARBA" id="ARBA00022676"/>
    </source>
</evidence>
<dbReference type="OrthoDB" id="9815829at2"/>
<dbReference type="GO" id="GO:0016757">
    <property type="term" value="F:glycosyltransferase activity"/>
    <property type="evidence" value="ECO:0007669"/>
    <property type="project" value="UniProtKB-KW"/>
</dbReference>
<dbReference type="PATRIC" id="fig|1395513.3.peg.1912"/>
<dbReference type="SUPFAM" id="SSF53448">
    <property type="entry name" value="Nucleotide-diphospho-sugar transferases"/>
    <property type="match status" value="1"/>
</dbReference>
<dbReference type="Proteomes" id="UP000018296">
    <property type="component" value="Unassembled WGS sequence"/>
</dbReference>
<keyword evidence="6" id="KW-1185">Reference proteome</keyword>
<reference evidence="5 6" key="1">
    <citation type="journal article" date="2013" name="Genome Announc.">
        <title>Genome Sequence of Sporolactobacillus laevolacticus DSM442, an Efficient Polymer-Grade D-Lactate Producer from Agricultural Waste Cottonseed as a Nitrogen Source.</title>
        <authorList>
            <person name="Wang H."/>
            <person name="Wang L."/>
            <person name="Ju J."/>
            <person name="Yu B."/>
            <person name="Ma Y."/>
        </authorList>
    </citation>
    <scope>NUCLEOTIDE SEQUENCE [LARGE SCALE GENOMIC DNA]</scope>
    <source>
        <strain evidence="5 6">DSM 442</strain>
    </source>
</reference>
<proteinExistence type="inferred from homology"/>
<dbReference type="EMBL" id="AWTC01000008">
    <property type="protein sequence ID" value="EST11875.1"/>
    <property type="molecule type" value="Genomic_DNA"/>
</dbReference>
<comment type="similarity">
    <text evidence="1">Belongs to the glycosyltransferase 2 family.</text>
</comment>
<dbReference type="PANTHER" id="PTHR43685">
    <property type="entry name" value="GLYCOSYLTRANSFERASE"/>
    <property type="match status" value="1"/>
</dbReference>
<dbReference type="eggNOG" id="COG1216">
    <property type="taxonomic scope" value="Bacteria"/>
</dbReference>
<dbReference type="InterPro" id="IPR001173">
    <property type="entry name" value="Glyco_trans_2-like"/>
</dbReference>
<evidence type="ECO:0000313" key="5">
    <source>
        <dbReference type="EMBL" id="EST11875.1"/>
    </source>
</evidence>